<evidence type="ECO:0000256" key="3">
    <source>
        <dbReference type="ARBA" id="ARBA00022692"/>
    </source>
</evidence>
<organism evidence="9 10">
    <name type="scientific">Talaromyces islandicus</name>
    <name type="common">Penicillium islandicum</name>
    <dbReference type="NCBI Taxonomy" id="28573"/>
    <lineage>
        <taxon>Eukaryota</taxon>
        <taxon>Fungi</taxon>
        <taxon>Dikarya</taxon>
        <taxon>Ascomycota</taxon>
        <taxon>Pezizomycotina</taxon>
        <taxon>Eurotiomycetes</taxon>
        <taxon>Eurotiomycetidae</taxon>
        <taxon>Eurotiales</taxon>
        <taxon>Trichocomaceae</taxon>
        <taxon>Talaromyces</taxon>
        <taxon>Talaromyces sect. Islandici</taxon>
    </lineage>
</organism>
<keyword evidence="3 7" id="KW-0812">Transmembrane</keyword>
<evidence type="ECO:0000259" key="8">
    <source>
        <dbReference type="PROSITE" id="PS50850"/>
    </source>
</evidence>
<dbReference type="EMBL" id="CVMT01000002">
    <property type="protein sequence ID" value="CRG86584.1"/>
    <property type="molecule type" value="Genomic_DNA"/>
</dbReference>
<feature type="transmembrane region" description="Helical" evidence="7">
    <location>
        <begin position="279"/>
        <end position="304"/>
    </location>
</feature>
<evidence type="ECO:0000256" key="5">
    <source>
        <dbReference type="ARBA" id="ARBA00023136"/>
    </source>
</evidence>
<dbReference type="InterPro" id="IPR011701">
    <property type="entry name" value="MFS"/>
</dbReference>
<evidence type="ECO:0000256" key="6">
    <source>
        <dbReference type="SAM" id="MobiDB-lite"/>
    </source>
</evidence>
<dbReference type="Proteomes" id="UP000054383">
    <property type="component" value="Unassembled WGS sequence"/>
</dbReference>
<feature type="transmembrane region" description="Helical" evidence="7">
    <location>
        <begin position="209"/>
        <end position="231"/>
    </location>
</feature>
<comment type="subcellular location">
    <subcellularLocation>
        <location evidence="1">Membrane</location>
        <topology evidence="1">Multi-pass membrane protein</topology>
    </subcellularLocation>
</comment>
<dbReference type="OrthoDB" id="2962993at2759"/>
<evidence type="ECO:0000313" key="9">
    <source>
        <dbReference type="EMBL" id="CRG86584.1"/>
    </source>
</evidence>
<accession>A0A0U1LT66</accession>
<evidence type="ECO:0000256" key="7">
    <source>
        <dbReference type="SAM" id="Phobius"/>
    </source>
</evidence>
<evidence type="ECO:0000313" key="10">
    <source>
        <dbReference type="Proteomes" id="UP000054383"/>
    </source>
</evidence>
<keyword evidence="4 7" id="KW-1133">Transmembrane helix</keyword>
<dbReference type="PROSITE" id="PS50850">
    <property type="entry name" value="MFS"/>
    <property type="match status" value="1"/>
</dbReference>
<feature type="transmembrane region" description="Helical" evidence="7">
    <location>
        <begin position="116"/>
        <end position="136"/>
    </location>
</feature>
<protein>
    <submittedName>
        <fullName evidence="9">Putative transporter C1002,16c</fullName>
    </submittedName>
</protein>
<feature type="domain" description="Major facilitator superfamily (MFS) profile" evidence="8">
    <location>
        <begin position="50"/>
        <end position="461"/>
    </location>
</feature>
<keyword evidence="10" id="KW-1185">Reference proteome</keyword>
<dbReference type="STRING" id="28573.A0A0U1LT66"/>
<dbReference type="AlphaFoldDB" id="A0A0U1LT66"/>
<dbReference type="Gene3D" id="1.20.1250.20">
    <property type="entry name" value="MFS general substrate transporter like domains"/>
    <property type="match status" value="2"/>
</dbReference>
<feature type="transmembrane region" description="Helical" evidence="7">
    <location>
        <begin position="435"/>
        <end position="456"/>
    </location>
</feature>
<dbReference type="Pfam" id="PF07690">
    <property type="entry name" value="MFS_1"/>
    <property type="match status" value="1"/>
</dbReference>
<evidence type="ECO:0000256" key="4">
    <source>
        <dbReference type="ARBA" id="ARBA00022989"/>
    </source>
</evidence>
<proteinExistence type="predicted"/>
<sequence>MAGLIEKYGAPPSSSPTTEQKVPSSGIAHDAEKQFDINEKALLRKLDWRLLPPLTLLYLLSFLDRSNVGNAKLEGLATDIKMTGDQYLTGLTLYFIGYVLFEIPCNIILKRTTPRLWLPTITLFWGIVATLLGVVHNYAGYLVSRFFLGVTESGLFPGVVFYLSMWYKRNEQHFRISLFFSAASLAGAFGGVLAWGIGHMENVGGYRGWRWIFILEGLLTVVVSAVSYLLVYNYPATAEFLTEKEREFIQFRLKYDSDATVDEGFSWAAVLTALKDPKVWLYGLGFHTVSLPLYTLSLFLPTIISGLGYSSASAQLLSVPPYAVAFVLVVTVAIFSERTHLRAPFIMTTSALGIIGYIILLSAPSPGSSYVGIIFAAAGIYPSTAIVLSWPANNVSGQTKRAVANAMQISIGNLGAVMGTQLYRSEWSPRYFVGHGVALAYLAANIVVTGTLWLVLSKENKKKEEIRRSQGLAPLEEVGAAEGGFLGDEDPRWVFQT</sequence>
<evidence type="ECO:0000256" key="1">
    <source>
        <dbReference type="ARBA" id="ARBA00004141"/>
    </source>
</evidence>
<reference evidence="9 10" key="1">
    <citation type="submission" date="2015-04" db="EMBL/GenBank/DDBJ databases">
        <authorList>
            <person name="Syromyatnikov M.Y."/>
            <person name="Popov V.N."/>
        </authorList>
    </citation>
    <scope>NUCLEOTIDE SEQUENCE [LARGE SCALE GENOMIC DNA]</scope>
    <source>
        <strain evidence="9">WF-38-12</strain>
    </source>
</reference>
<dbReference type="InterPro" id="IPR020846">
    <property type="entry name" value="MFS_dom"/>
</dbReference>
<dbReference type="PANTHER" id="PTHR43791:SF22">
    <property type="entry name" value="TRANSPORTER, PUTATIVE (AFU_ORTHOLOGUE AFUA_6G11320)-RELATED"/>
    <property type="match status" value="1"/>
</dbReference>
<keyword evidence="5 7" id="KW-0472">Membrane</keyword>
<evidence type="ECO:0000256" key="2">
    <source>
        <dbReference type="ARBA" id="ARBA00022448"/>
    </source>
</evidence>
<dbReference type="FunFam" id="1.20.1250.20:FF:000034">
    <property type="entry name" value="MFS general substrate transporter"/>
    <property type="match status" value="1"/>
</dbReference>
<feature type="transmembrane region" description="Helical" evidence="7">
    <location>
        <begin position="343"/>
        <end position="363"/>
    </location>
</feature>
<gene>
    <name evidence="9" type="ORF">PISL3812_03594</name>
</gene>
<name>A0A0U1LT66_TALIS</name>
<dbReference type="GO" id="GO:0016020">
    <property type="term" value="C:membrane"/>
    <property type="evidence" value="ECO:0007669"/>
    <property type="project" value="UniProtKB-SubCell"/>
</dbReference>
<dbReference type="InterPro" id="IPR036259">
    <property type="entry name" value="MFS_trans_sf"/>
</dbReference>
<feature type="transmembrane region" description="Helical" evidence="7">
    <location>
        <begin position="91"/>
        <end position="109"/>
    </location>
</feature>
<feature type="transmembrane region" description="Helical" evidence="7">
    <location>
        <begin position="316"/>
        <end position="336"/>
    </location>
</feature>
<dbReference type="GO" id="GO:0022857">
    <property type="term" value="F:transmembrane transporter activity"/>
    <property type="evidence" value="ECO:0007669"/>
    <property type="project" value="InterPro"/>
</dbReference>
<dbReference type="OMA" id="DPRWRFE"/>
<dbReference type="PANTHER" id="PTHR43791">
    <property type="entry name" value="PERMEASE-RELATED"/>
    <property type="match status" value="1"/>
</dbReference>
<dbReference type="SUPFAM" id="SSF103473">
    <property type="entry name" value="MFS general substrate transporter"/>
    <property type="match status" value="1"/>
</dbReference>
<feature type="transmembrane region" description="Helical" evidence="7">
    <location>
        <begin position="142"/>
        <end position="164"/>
    </location>
</feature>
<feature type="transmembrane region" description="Helical" evidence="7">
    <location>
        <begin position="402"/>
        <end position="423"/>
    </location>
</feature>
<keyword evidence="2" id="KW-0813">Transport</keyword>
<dbReference type="FunFam" id="1.20.1250.20:FF:000068">
    <property type="entry name" value="MFS general substrate transporter"/>
    <property type="match status" value="1"/>
</dbReference>
<feature type="transmembrane region" description="Helical" evidence="7">
    <location>
        <begin position="176"/>
        <end position="197"/>
    </location>
</feature>
<feature type="transmembrane region" description="Helical" evidence="7">
    <location>
        <begin position="369"/>
        <end position="390"/>
    </location>
</feature>
<feature type="region of interest" description="Disordered" evidence="6">
    <location>
        <begin position="1"/>
        <end position="27"/>
    </location>
</feature>